<dbReference type="InterPro" id="IPR017969">
    <property type="entry name" value="Heavy-metal-associated_CS"/>
</dbReference>
<evidence type="ECO:0000313" key="3">
    <source>
        <dbReference type="EMBL" id="RZF21513.1"/>
    </source>
</evidence>
<dbReference type="RefSeq" id="WP_115360969.1">
    <property type="nucleotide sequence ID" value="NZ_QDKL01000002.1"/>
</dbReference>
<feature type="domain" description="HMA" evidence="2">
    <location>
        <begin position="2"/>
        <end position="67"/>
    </location>
</feature>
<accession>A0ABY0IHB8</accession>
<dbReference type="PROSITE" id="PS01047">
    <property type="entry name" value="HMA_1"/>
    <property type="match status" value="1"/>
</dbReference>
<dbReference type="InterPro" id="IPR006121">
    <property type="entry name" value="HMA_dom"/>
</dbReference>
<comment type="caution">
    <text evidence="3">The sequence shown here is derived from an EMBL/GenBank/DDBJ whole genome shotgun (WGS) entry which is preliminary data.</text>
</comment>
<protein>
    <submittedName>
        <fullName evidence="3">Copper chaperone</fullName>
    </submittedName>
</protein>
<evidence type="ECO:0000259" key="2">
    <source>
        <dbReference type="PROSITE" id="PS50846"/>
    </source>
</evidence>
<dbReference type="CDD" id="cd00371">
    <property type="entry name" value="HMA"/>
    <property type="match status" value="1"/>
</dbReference>
<dbReference type="Gene3D" id="3.30.70.100">
    <property type="match status" value="1"/>
</dbReference>
<dbReference type="SUPFAM" id="SSF55008">
    <property type="entry name" value="HMA, heavy metal-associated domain"/>
    <property type="match status" value="1"/>
</dbReference>
<reference evidence="4" key="1">
    <citation type="journal article" date="2019" name="Int. J. Syst. Evol. Microbiol.">
        <title>Halobacteriovorax valvorus sp. nov., a novel prokaryotic predator isolated from coastal seawater of China.</title>
        <authorList>
            <person name="Chen M.-X."/>
        </authorList>
    </citation>
    <scope>NUCLEOTIDE SEQUENCE [LARGE SCALE GENOMIC DNA]</scope>
    <source>
        <strain evidence="4">BL9</strain>
    </source>
</reference>
<organism evidence="3 4">
    <name type="scientific">Halobacteriovorax vibrionivorans</name>
    <dbReference type="NCBI Taxonomy" id="2152716"/>
    <lineage>
        <taxon>Bacteria</taxon>
        <taxon>Pseudomonadati</taxon>
        <taxon>Bdellovibrionota</taxon>
        <taxon>Bacteriovoracia</taxon>
        <taxon>Bacteriovoracales</taxon>
        <taxon>Halobacteriovoraceae</taxon>
        <taxon>Halobacteriovorax</taxon>
    </lineage>
</organism>
<gene>
    <name evidence="3" type="ORF">DAY19_07435</name>
</gene>
<dbReference type="Proteomes" id="UP000443582">
    <property type="component" value="Unassembled WGS sequence"/>
</dbReference>
<dbReference type="Pfam" id="PF00403">
    <property type="entry name" value="HMA"/>
    <property type="match status" value="1"/>
</dbReference>
<keyword evidence="1" id="KW-0479">Metal-binding</keyword>
<dbReference type="InterPro" id="IPR036163">
    <property type="entry name" value="HMA_dom_sf"/>
</dbReference>
<dbReference type="PROSITE" id="PS50846">
    <property type="entry name" value="HMA_2"/>
    <property type="match status" value="1"/>
</dbReference>
<dbReference type="EMBL" id="QDKL01000002">
    <property type="protein sequence ID" value="RZF21513.1"/>
    <property type="molecule type" value="Genomic_DNA"/>
</dbReference>
<evidence type="ECO:0000256" key="1">
    <source>
        <dbReference type="ARBA" id="ARBA00022723"/>
    </source>
</evidence>
<evidence type="ECO:0000313" key="4">
    <source>
        <dbReference type="Proteomes" id="UP000443582"/>
    </source>
</evidence>
<keyword evidence="4" id="KW-1185">Reference proteome</keyword>
<name>A0ABY0IHB8_9BACT</name>
<proteinExistence type="predicted"/>
<sequence length="74" mass="7748">MKKVKFIVSGIKCGGCVSKVEGGLKDISGISSVDVDVENQEVLVSGESNFSNMQIKTTLSGIGFPVSSIKKLQA</sequence>